<feature type="domain" description="Malonyl-CoA:ACP transacylase (MAT)" evidence="6">
    <location>
        <begin position="6"/>
        <end position="307"/>
    </location>
</feature>
<dbReference type="EMBL" id="NGJU01000032">
    <property type="protein sequence ID" value="RST91232.1"/>
    <property type="molecule type" value="Genomic_DNA"/>
</dbReference>
<feature type="active site" evidence="5">
    <location>
        <position position="90"/>
    </location>
</feature>
<dbReference type="RefSeq" id="WP_126782463.1">
    <property type="nucleotide sequence ID" value="NZ_CAUQJP010000027.1"/>
</dbReference>
<evidence type="ECO:0000256" key="5">
    <source>
        <dbReference type="PIRSR" id="PIRSR000446-1"/>
    </source>
</evidence>
<dbReference type="GO" id="GO:0006633">
    <property type="term" value="P:fatty acid biosynthetic process"/>
    <property type="evidence" value="ECO:0007669"/>
    <property type="project" value="TreeGrafter"/>
</dbReference>
<dbReference type="GeneID" id="98569570"/>
<comment type="catalytic activity">
    <reaction evidence="3 4">
        <text>holo-[ACP] + malonyl-CoA = malonyl-[ACP] + CoA</text>
        <dbReference type="Rhea" id="RHEA:41792"/>
        <dbReference type="Rhea" id="RHEA-COMP:9623"/>
        <dbReference type="Rhea" id="RHEA-COMP:9685"/>
        <dbReference type="ChEBI" id="CHEBI:57287"/>
        <dbReference type="ChEBI" id="CHEBI:57384"/>
        <dbReference type="ChEBI" id="CHEBI:64479"/>
        <dbReference type="ChEBI" id="CHEBI:78449"/>
        <dbReference type="EC" id="2.3.1.39"/>
    </reaction>
</comment>
<keyword evidence="2 4" id="KW-0012">Acyltransferase</keyword>
<proteinExistence type="inferred from homology"/>
<dbReference type="OrthoDB" id="9805460at2"/>
<name>A0A429ZC08_9ENTE</name>
<comment type="similarity">
    <text evidence="4">Belongs to the fabD family.</text>
</comment>
<evidence type="ECO:0000313" key="7">
    <source>
        <dbReference type="EMBL" id="RST91232.1"/>
    </source>
</evidence>
<evidence type="ECO:0000259" key="6">
    <source>
        <dbReference type="SMART" id="SM00827"/>
    </source>
</evidence>
<dbReference type="InterPro" id="IPR004410">
    <property type="entry name" value="Malonyl_CoA-ACP_transAc_FabD"/>
</dbReference>
<keyword evidence="8" id="KW-1185">Reference proteome</keyword>
<dbReference type="InterPro" id="IPR014043">
    <property type="entry name" value="Acyl_transferase_dom"/>
</dbReference>
<evidence type="ECO:0000256" key="4">
    <source>
        <dbReference type="PIRNR" id="PIRNR000446"/>
    </source>
</evidence>
<sequence length="310" mass="33166">MKIAFVYSGQGAQYLGMGQEFYETFPTYRSIIDQGSAILGYDLQDLMVNQEAKLNETVYTQPAILAMSVALTAVLKEELNLEPTAVAGLSLGEYSALIASQALSYEEGIALVEKRGRFMTEAVPAGVGAMSAVMGLSREVVEATCAEASSKGLVIAANYNMPTQIAIAGEVAAVAYAEELLTAKGARRVIRLNVSGPFHTALLKPAADQLAVALGETTFSEMQLPVVTNVTGQVIPSQAEIVPTLVKQVMSPVYWQDCVETLIADGYDTFVEVGPGKALSSFIKKINKNVTVQNVDNLKTLEKVKKMIQA</sequence>
<dbReference type="InterPro" id="IPR050858">
    <property type="entry name" value="Mal-CoA-ACP_Trans/PKS_FabD"/>
</dbReference>
<dbReference type="PIRSF" id="PIRSF000446">
    <property type="entry name" value="Mct"/>
    <property type="match status" value="1"/>
</dbReference>
<dbReference type="SMART" id="SM00827">
    <property type="entry name" value="PKS_AT"/>
    <property type="match status" value="1"/>
</dbReference>
<dbReference type="Gene3D" id="3.40.366.10">
    <property type="entry name" value="Malonyl-Coenzyme A Acyl Carrier Protein, domain 2"/>
    <property type="match status" value="1"/>
</dbReference>
<dbReference type="InterPro" id="IPR016035">
    <property type="entry name" value="Acyl_Trfase/lysoPLipase"/>
</dbReference>
<dbReference type="Gene3D" id="3.30.70.250">
    <property type="entry name" value="Malonyl-CoA ACP transacylase, ACP-binding"/>
    <property type="match status" value="1"/>
</dbReference>
<evidence type="ECO:0000313" key="8">
    <source>
        <dbReference type="Proteomes" id="UP000287239"/>
    </source>
</evidence>
<reference evidence="7 8" key="1">
    <citation type="submission" date="2017-05" db="EMBL/GenBank/DDBJ databases">
        <title>Vagococcus spp. assemblies.</title>
        <authorList>
            <person name="Gulvik C.A."/>
        </authorList>
    </citation>
    <scope>NUCLEOTIDE SEQUENCE [LARGE SCALE GENOMIC DNA]</scope>
    <source>
        <strain evidence="7 8">NCFB 2777</strain>
    </source>
</reference>
<dbReference type="Pfam" id="PF00698">
    <property type="entry name" value="Acyl_transf_1"/>
    <property type="match status" value="1"/>
</dbReference>
<dbReference type="InterPro" id="IPR016036">
    <property type="entry name" value="Malonyl_transacylase_ACP-bd"/>
</dbReference>
<dbReference type="SUPFAM" id="SSF52151">
    <property type="entry name" value="FabD/lysophospholipase-like"/>
    <property type="match status" value="1"/>
</dbReference>
<dbReference type="GO" id="GO:0004314">
    <property type="term" value="F:[acyl-carrier-protein] S-malonyltransferase activity"/>
    <property type="evidence" value="ECO:0007669"/>
    <property type="project" value="UniProtKB-EC"/>
</dbReference>
<dbReference type="FunFam" id="3.30.70.250:FF:000001">
    <property type="entry name" value="Malonyl CoA-acyl carrier protein transacylase"/>
    <property type="match status" value="1"/>
</dbReference>
<feature type="active site" evidence="5">
    <location>
        <position position="199"/>
    </location>
</feature>
<dbReference type="NCBIfam" id="TIGR00128">
    <property type="entry name" value="fabD"/>
    <property type="match status" value="1"/>
</dbReference>
<dbReference type="Proteomes" id="UP000287239">
    <property type="component" value="Unassembled WGS sequence"/>
</dbReference>
<dbReference type="AlphaFoldDB" id="A0A429ZC08"/>
<keyword evidence="1 4" id="KW-0808">Transferase</keyword>
<evidence type="ECO:0000256" key="3">
    <source>
        <dbReference type="ARBA" id="ARBA00048462"/>
    </source>
</evidence>
<dbReference type="GO" id="GO:0005829">
    <property type="term" value="C:cytosol"/>
    <property type="evidence" value="ECO:0007669"/>
    <property type="project" value="TreeGrafter"/>
</dbReference>
<evidence type="ECO:0000256" key="2">
    <source>
        <dbReference type="ARBA" id="ARBA00023315"/>
    </source>
</evidence>
<dbReference type="EC" id="2.3.1.39" evidence="4"/>
<comment type="caution">
    <text evidence="7">The sequence shown here is derived from an EMBL/GenBank/DDBJ whole genome shotgun (WGS) entry which is preliminary data.</text>
</comment>
<protein>
    <recommendedName>
        <fullName evidence="4">Malonyl CoA-acyl carrier protein transacylase</fullName>
        <ecNumber evidence="4">2.3.1.39</ecNumber>
    </recommendedName>
</protein>
<dbReference type="InterPro" id="IPR001227">
    <property type="entry name" value="Ac_transferase_dom_sf"/>
</dbReference>
<evidence type="ECO:0000256" key="1">
    <source>
        <dbReference type="ARBA" id="ARBA00022679"/>
    </source>
</evidence>
<dbReference type="SUPFAM" id="SSF55048">
    <property type="entry name" value="Probable ACP-binding domain of malonyl-CoA ACP transacylase"/>
    <property type="match status" value="1"/>
</dbReference>
<dbReference type="InterPro" id="IPR024925">
    <property type="entry name" value="Malonyl_CoA-ACP_transAc"/>
</dbReference>
<accession>A0A429ZC08</accession>
<dbReference type="PANTHER" id="PTHR42681:SF1">
    <property type="entry name" value="MALONYL-COA-ACYL CARRIER PROTEIN TRANSACYLASE, MITOCHONDRIAL"/>
    <property type="match status" value="1"/>
</dbReference>
<gene>
    <name evidence="7" type="ORF">CBF35_14575</name>
</gene>
<organism evidence="7 8">
    <name type="scientific">Vagococcus salmoninarum</name>
    <dbReference type="NCBI Taxonomy" id="2739"/>
    <lineage>
        <taxon>Bacteria</taxon>
        <taxon>Bacillati</taxon>
        <taxon>Bacillota</taxon>
        <taxon>Bacilli</taxon>
        <taxon>Lactobacillales</taxon>
        <taxon>Enterococcaceae</taxon>
        <taxon>Vagococcus</taxon>
    </lineage>
</organism>
<dbReference type="PANTHER" id="PTHR42681">
    <property type="entry name" value="MALONYL-COA-ACYL CARRIER PROTEIN TRANSACYLASE, MITOCHONDRIAL"/>
    <property type="match status" value="1"/>
</dbReference>